<reference evidence="2" key="1">
    <citation type="journal article" date="2021" name="Sci. Adv.">
        <title>The American lobster genome reveals insights on longevity, neural, and immune adaptations.</title>
        <authorList>
            <person name="Polinski J.M."/>
            <person name="Zimin A.V."/>
            <person name="Clark K.F."/>
            <person name="Kohn A.B."/>
            <person name="Sadowski N."/>
            <person name="Timp W."/>
            <person name="Ptitsyn A."/>
            <person name="Khanna P."/>
            <person name="Romanova D.Y."/>
            <person name="Williams P."/>
            <person name="Greenwood S.J."/>
            <person name="Moroz L.L."/>
            <person name="Walt D.R."/>
            <person name="Bodnar A.G."/>
        </authorList>
    </citation>
    <scope>NUCLEOTIDE SEQUENCE</scope>
    <source>
        <strain evidence="2">GMGI-L3</strain>
    </source>
</reference>
<dbReference type="Gene3D" id="3.40.50.10140">
    <property type="entry name" value="Toll/interleukin-1 receptor homology (TIR) domain"/>
    <property type="match status" value="1"/>
</dbReference>
<protein>
    <recommendedName>
        <fullName evidence="4">TIR domain-containing protein</fullName>
    </recommendedName>
</protein>
<accession>A0A8J5N0P4</accession>
<proteinExistence type="predicted"/>
<feature type="compositionally biased region" description="Low complexity" evidence="1">
    <location>
        <begin position="167"/>
        <end position="183"/>
    </location>
</feature>
<feature type="compositionally biased region" description="Polar residues" evidence="1">
    <location>
        <begin position="78"/>
        <end position="94"/>
    </location>
</feature>
<name>A0A8J5N0P4_HOMAM</name>
<evidence type="ECO:0000256" key="1">
    <source>
        <dbReference type="SAM" id="MobiDB-lite"/>
    </source>
</evidence>
<feature type="non-terminal residue" evidence="2">
    <location>
        <position position="1"/>
    </location>
</feature>
<evidence type="ECO:0000313" key="3">
    <source>
        <dbReference type="Proteomes" id="UP000747542"/>
    </source>
</evidence>
<feature type="region of interest" description="Disordered" evidence="1">
    <location>
        <begin position="144"/>
        <end position="184"/>
    </location>
</feature>
<keyword evidence="3" id="KW-1185">Reference proteome</keyword>
<dbReference type="Proteomes" id="UP000747542">
    <property type="component" value="Unassembled WGS sequence"/>
</dbReference>
<gene>
    <name evidence="2" type="ORF">Hamer_G012565</name>
</gene>
<dbReference type="AlphaFoldDB" id="A0A8J5N0P4"/>
<comment type="caution">
    <text evidence="2">The sequence shown here is derived from an EMBL/GenBank/DDBJ whole genome shotgun (WGS) entry which is preliminary data.</text>
</comment>
<feature type="compositionally biased region" description="Low complexity" evidence="1">
    <location>
        <begin position="95"/>
        <end position="116"/>
    </location>
</feature>
<dbReference type="EMBL" id="JAHLQT010013238">
    <property type="protein sequence ID" value="KAG7170990.1"/>
    <property type="molecule type" value="Genomic_DNA"/>
</dbReference>
<sequence length="423" mass="46590">KGKLLTREYTCVDCRHHEQSDYRAHEDSSQYCSSAPRDSVSLLSWKSSHSTMSSEVVTSMFPPSVSSSSSVAEDPLPESQSSPTALSTHPVNPLTSNSSSVVRHLSTSSSSSTSLSLSSVSTSLTNLSISSVPSVSITEPLVESGIPPIRTNSSTPSPPVSCRRKTSPTSPSQRSTSRSPSKSAISTLVQGSANTVIAVSGLTSDAFSTKDDNTLSSPQEYFSDIVKLSRHRDLCRDDLLSQIGRERGHSIYKNHVQQNHFLLVYVDTERDRKLGLKLRRLLEENQEGIIVKGPWNICLGDLIFKSWEELSESSRVVLVILSRALFENKMLTNCLPEILRSHRTVPLFLDPITPKEIPANLKIINHLSGSAVYEDTWNAEKYAKKLLTSYSYAGHILCEIQLLEHFIKETKDNPGYTCLCGNC</sequence>
<feature type="region of interest" description="Disordered" evidence="1">
    <location>
        <begin position="60"/>
        <end position="116"/>
    </location>
</feature>
<organism evidence="2 3">
    <name type="scientific">Homarus americanus</name>
    <name type="common">American lobster</name>
    <dbReference type="NCBI Taxonomy" id="6706"/>
    <lineage>
        <taxon>Eukaryota</taxon>
        <taxon>Metazoa</taxon>
        <taxon>Ecdysozoa</taxon>
        <taxon>Arthropoda</taxon>
        <taxon>Crustacea</taxon>
        <taxon>Multicrustacea</taxon>
        <taxon>Malacostraca</taxon>
        <taxon>Eumalacostraca</taxon>
        <taxon>Eucarida</taxon>
        <taxon>Decapoda</taxon>
        <taxon>Pleocyemata</taxon>
        <taxon>Astacidea</taxon>
        <taxon>Nephropoidea</taxon>
        <taxon>Nephropidae</taxon>
        <taxon>Homarus</taxon>
    </lineage>
</organism>
<evidence type="ECO:0000313" key="2">
    <source>
        <dbReference type="EMBL" id="KAG7170990.1"/>
    </source>
</evidence>
<dbReference type="InterPro" id="IPR035897">
    <property type="entry name" value="Toll_tir_struct_dom_sf"/>
</dbReference>
<evidence type="ECO:0008006" key="4">
    <source>
        <dbReference type="Google" id="ProtNLM"/>
    </source>
</evidence>
<dbReference type="SUPFAM" id="SSF52200">
    <property type="entry name" value="Toll/Interleukin receptor TIR domain"/>
    <property type="match status" value="1"/>
</dbReference>